<accession>A0ABN7VU86</accession>
<organism evidence="2 3">
    <name type="scientific">Gigaspora margarita</name>
    <dbReference type="NCBI Taxonomy" id="4874"/>
    <lineage>
        <taxon>Eukaryota</taxon>
        <taxon>Fungi</taxon>
        <taxon>Fungi incertae sedis</taxon>
        <taxon>Mucoromycota</taxon>
        <taxon>Glomeromycotina</taxon>
        <taxon>Glomeromycetes</taxon>
        <taxon>Diversisporales</taxon>
        <taxon>Gigasporaceae</taxon>
        <taxon>Gigaspora</taxon>
    </lineage>
</organism>
<gene>
    <name evidence="2" type="ORF">GMARGA_LOCUS22899</name>
</gene>
<protein>
    <submittedName>
        <fullName evidence="2">9533_t:CDS:1</fullName>
    </submittedName>
</protein>
<reference evidence="2 3" key="1">
    <citation type="submission" date="2021-06" db="EMBL/GenBank/DDBJ databases">
        <authorList>
            <person name="Kallberg Y."/>
            <person name="Tangrot J."/>
            <person name="Rosling A."/>
        </authorList>
    </citation>
    <scope>NUCLEOTIDE SEQUENCE [LARGE SCALE GENOMIC DNA]</scope>
    <source>
        <strain evidence="2 3">120-4 pot B 10/14</strain>
    </source>
</reference>
<feature type="region of interest" description="Disordered" evidence="1">
    <location>
        <begin position="1"/>
        <end position="21"/>
    </location>
</feature>
<evidence type="ECO:0000313" key="3">
    <source>
        <dbReference type="Proteomes" id="UP000789901"/>
    </source>
</evidence>
<evidence type="ECO:0000313" key="2">
    <source>
        <dbReference type="EMBL" id="CAG8800048.1"/>
    </source>
</evidence>
<feature type="non-terminal residue" evidence="2">
    <location>
        <position position="1"/>
    </location>
</feature>
<sequence>KCLAVTDEIGELDDDNSDKGSDNFNYDYDSMEFKILDELLDLEKSFNLNYEIFREEGQNNNIESDLKNEVVEEQPNYDYEVNSLVDKVFT</sequence>
<dbReference type="EMBL" id="CAJVQB010022630">
    <property type="protein sequence ID" value="CAG8800048.1"/>
    <property type="molecule type" value="Genomic_DNA"/>
</dbReference>
<evidence type="ECO:0000256" key="1">
    <source>
        <dbReference type="SAM" id="MobiDB-lite"/>
    </source>
</evidence>
<dbReference type="Proteomes" id="UP000789901">
    <property type="component" value="Unassembled WGS sequence"/>
</dbReference>
<proteinExistence type="predicted"/>
<name>A0ABN7VU86_GIGMA</name>
<comment type="caution">
    <text evidence="2">The sequence shown here is derived from an EMBL/GenBank/DDBJ whole genome shotgun (WGS) entry which is preliminary data.</text>
</comment>
<keyword evidence="3" id="KW-1185">Reference proteome</keyword>